<reference evidence="4" key="1">
    <citation type="submission" date="2016-10" db="EMBL/GenBank/DDBJ databases">
        <authorList>
            <person name="Varghese N."/>
            <person name="Submissions S."/>
        </authorList>
    </citation>
    <scope>NUCLEOTIDE SEQUENCE [LARGE SCALE GENOMIC DNA]</scope>
    <source>
        <strain evidence="4">DSM 17038</strain>
    </source>
</reference>
<dbReference type="NCBIfam" id="TIGR02867">
    <property type="entry name" value="spore_II_P"/>
    <property type="match status" value="1"/>
</dbReference>
<dbReference type="InterPro" id="IPR010897">
    <property type="entry name" value="Spore_II_P"/>
</dbReference>
<sequence length="395" mass="44232">MRFFIFILAALMFWPASSTAGDFSDNDHIPGRNYKVMIGDQLLTVTSRQPYQDDEIFFPDGRHYRIKDHKGTIYQAVSMGKDKTLLGLNEYFANLEAVPVATQEPSGRPIAIYHTHTDESYLPSDGKASIPYHGGIYQVGEKFNQKLEANNVNTKLDKTPHDPHDANAYMRSRRTAVKLLKENPAAMFDIHRDGVDDPNVYREDIKGIKISQLQLIVGRQNPKMHANLDFAKRLLSYSNKKYPGLVKSIYLAHGNYNQDLLPTALLIEAGTYTNYKSTAEDGIALFAGIVPEMMGLMNQPGQPAHPPESNRAPLKTTAFIIMLVLVAGAAFVAINAGPDELEKLRQRITGRVPIEKVQPYLARAGATLDTGANRIKEKSAHVSRRAFKHWLKQEK</sequence>
<evidence type="ECO:0000313" key="3">
    <source>
        <dbReference type="EMBL" id="SFG24625.1"/>
    </source>
</evidence>
<dbReference type="EMBL" id="FOOX01000003">
    <property type="protein sequence ID" value="SFG24625.1"/>
    <property type="molecule type" value="Genomic_DNA"/>
</dbReference>
<feature type="chain" id="PRO_5038597195" evidence="2">
    <location>
        <begin position="21"/>
        <end position="395"/>
    </location>
</feature>
<dbReference type="Pfam" id="PF07454">
    <property type="entry name" value="SpoIIP"/>
    <property type="match status" value="1"/>
</dbReference>
<dbReference type="STRING" id="341036.SAMN05660649_01122"/>
<protein>
    <submittedName>
        <fullName evidence="3">Stage II sporulation protein P</fullName>
    </submittedName>
</protein>
<dbReference type="RefSeq" id="WP_092469535.1">
    <property type="nucleotide sequence ID" value="NZ_FOOX01000003.1"/>
</dbReference>
<keyword evidence="1" id="KW-0812">Transmembrane</keyword>
<keyword evidence="4" id="KW-1185">Reference proteome</keyword>
<accession>A0A1I2Q810</accession>
<evidence type="ECO:0000313" key="4">
    <source>
        <dbReference type="Proteomes" id="UP000199337"/>
    </source>
</evidence>
<feature type="transmembrane region" description="Helical" evidence="1">
    <location>
        <begin position="318"/>
        <end position="337"/>
    </location>
</feature>
<name>A0A1I2Q810_9FIRM</name>
<evidence type="ECO:0000256" key="2">
    <source>
        <dbReference type="SAM" id="SignalP"/>
    </source>
</evidence>
<keyword evidence="2" id="KW-0732">Signal</keyword>
<keyword evidence="1" id="KW-0472">Membrane</keyword>
<feature type="signal peptide" evidence="2">
    <location>
        <begin position="1"/>
        <end position="20"/>
    </location>
</feature>
<gene>
    <name evidence="3" type="ORF">SAMN05660649_01122</name>
</gene>
<dbReference type="Proteomes" id="UP000199337">
    <property type="component" value="Unassembled WGS sequence"/>
</dbReference>
<keyword evidence="1" id="KW-1133">Transmembrane helix</keyword>
<organism evidence="3 4">
    <name type="scientific">Desulfotruncus arcticus DSM 17038</name>
    <dbReference type="NCBI Taxonomy" id="1121424"/>
    <lineage>
        <taxon>Bacteria</taxon>
        <taxon>Bacillati</taxon>
        <taxon>Bacillota</taxon>
        <taxon>Clostridia</taxon>
        <taxon>Eubacteriales</taxon>
        <taxon>Desulfallaceae</taxon>
        <taxon>Desulfotruncus</taxon>
    </lineage>
</organism>
<dbReference type="AlphaFoldDB" id="A0A1I2Q810"/>
<evidence type="ECO:0000256" key="1">
    <source>
        <dbReference type="SAM" id="Phobius"/>
    </source>
</evidence>
<proteinExistence type="predicted"/>
<dbReference type="OrthoDB" id="1633470at2"/>